<proteinExistence type="predicted"/>
<keyword evidence="1" id="KW-0805">Transcription regulation</keyword>
<dbReference type="Pfam" id="PF00356">
    <property type="entry name" value="LacI"/>
    <property type="match status" value="1"/>
</dbReference>
<dbReference type="CDD" id="cd06267">
    <property type="entry name" value="PBP1_LacI_sugar_binding-like"/>
    <property type="match status" value="1"/>
</dbReference>
<feature type="domain" description="HTH lacI-type" evidence="4">
    <location>
        <begin position="6"/>
        <end position="61"/>
    </location>
</feature>
<dbReference type="PANTHER" id="PTHR30146">
    <property type="entry name" value="LACI-RELATED TRANSCRIPTIONAL REPRESSOR"/>
    <property type="match status" value="1"/>
</dbReference>
<keyword evidence="3" id="KW-0804">Transcription</keyword>
<dbReference type="Gene3D" id="3.40.50.2300">
    <property type="match status" value="2"/>
</dbReference>
<dbReference type="GO" id="GO:0003700">
    <property type="term" value="F:DNA-binding transcription factor activity"/>
    <property type="evidence" value="ECO:0007669"/>
    <property type="project" value="TreeGrafter"/>
</dbReference>
<organism evidence="5 6">
    <name type="scientific">Kribbella jiaozuonensis</name>
    <dbReference type="NCBI Taxonomy" id="2575441"/>
    <lineage>
        <taxon>Bacteria</taxon>
        <taxon>Bacillati</taxon>
        <taxon>Actinomycetota</taxon>
        <taxon>Actinomycetes</taxon>
        <taxon>Propionibacteriales</taxon>
        <taxon>Kribbellaceae</taxon>
        <taxon>Kribbella</taxon>
    </lineage>
</organism>
<dbReference type="InterPro" id="IPR046335">
    <property type="entry name" value="LacI/GalR-like_sensor"/>
</dbReference>
<dbReference type="CDD" id="cd01392">
    <property type="entry name" value="HTH_LacI"/>
    <property type="match status" value="1"/>
</dbReference>
<dbReference type="InterPro" id="IPR000843">
    <property type="entry name" value="HTH_LacI"/>
</dbReference>
<dbReference type="AlphaFoldDB" id="A0A4U3LU12"/>
<dbReference type="Proteomes" id="UP000305836">
    <property type="component" value="Unassembled WGS sequence"/>
</dbReference>
<sequence>MPKEPVTRNDVAEYAGVSTAVVSYVVNEGPRKVAPETRERVLEAIRVLGYRPNATARALRMGTTRTFGLITPDGGNPLFAELAKAIDREAASRGYVVLQTSTDGDPATERAKIAELLVRQVSGLLLVAPHEDPDLTDAEVPAIAINRVLPTVSSVRPTYREGARQGVEHLISHGHQVIGLVIGGTGHPERELGWQDALESAGLPRGPIARAAFSREGGYAAAHRLLETVPRPTAIFASSDLQAIGVLRALHESGLHVPEDIAVVAFDGTPETEYTWPPLTVVRQPLELVAQEAVRRLIEGEQSIEALTLPTQLILRRSCGC</sequence>
<gene>
    <name evidence="5" type="ORF">FDA38_24345</name>
</gene>
<accession>A0A4U3LU12</accession>
<name>A0A4U3LU12_9ACTN</name>
<dbReference type="Pfam" id="PF13377">
    <property type="entry name" value="Peripla_BP_3"/>
    <property type="match status" value="1"/>
</dbReference>
<reference evidence="5 6" key="1">
    <citation type="submission" date="2019-04" db="EMBL/GenBank/DDBJ databases">
        <title>Kribbella sp. NEAU-THZ 27 nov., a novel actinomycete isolated from soil.</title>
        <authorList>
            <person name="Duan L."/>
        </authorList>
    </citation>
    <scope>NUCLEOTIDE SEQUENCE [LARGE SCALE GENOMIC DNA]</scope>
    <source>
        <strain evidence="6">NEAU-THZ27</strain>
    </source>
</reference>
<dbReference type="GO" id="GO:0000976">
    <property type="term" value="F:transcription cis-regulatory region binding"/>
    <property type="evidence" value="ECO:0007669"/>
    <property type="project" value="TreeGrafter"/>
</dbReference>
<keyword evidence="6" id="KW-1185">Reference proteome</keyword>
<protein>
    <submittedName>
        <fullName evidence="5">LacI family transcriptional regulator</fullName>
    </submittedName>
</protein>
<dbReference type="InterPro" id="IPR028082">
    <property type="entry name" value="Peripla_BP_I"/>
</dbReference>
<dbReference type="EMBL" id="SZPZ01000003">
    <property type="protein sequence ID" value="TKK78216.1"/>
    <property type="molecule type" value="Genomic_DNA"/>
</dbReference>
<dbReference type="OrthoDB" id="3595338at2"/>
<dbReference type="PROSITE" id="PS50932">
    <property type="entry name" value="HTH_LACI_2"/>
    <property type="match status" value="1"/>
</dbReference>
<evidence type="ECO:0000256" key="1">
    <source>
        <dbReference type="ARBA" id="ARBA00023015"/>
    </source>
</evidence>
<evidence type="ECO:0000256" key="2">
    <source>
        <dbReference type="ARBA" id="ARBA00023125"/>
    </source>
</evidence>
<dbReference type="InterPro" id="IPR010982">
    <property type="entry name" value="Lambda_DNA-bd_dom_sf"/>
</dbReference>
<comment type="caution">
    <text evidence="5">The sequence shown here is derived from an EMBL/GenBank/DDBJ whole genome shotgun (WGS) entry which is preliminary data.</text>
</comment>
<dbReference type="SMART" id="SM00354">
    <property type="entry name" value="HTH_LACI"/>
    <property type="match status" value="1"/>
</dbReference>
<evidence type="ECO:0000313" key="6">
    <source>
        <dbReference type="Proteomes" id="UP000305836"/>
    </source>
</evidence>
<evidence type="ECO:0000256" key="3">
    <source>
        <dbReference type="ARBA" id="ARBA00023163"/>
    </source>
</evidence>
<dbReference type="Gene3D" id="1.10.260.40">
    <property type="entry name" value="lambda repressor-like DNA-binding domains"/>
    <property type="match status" value="1"/>
</dbReference>
<keyword evidence="2" id="KW-0238">DNA-binding</keyword>
<dbReference type="RefSeq" id="WP_137256373.1">
    <property type="nucleotide sequence ID" value="NZ_JBHSPQ010000002.1"/>
</dbReference>
<evidence type="ECO:0000259" key="4">
    <source>
        <dbReference type="PROSITE" id="PS50932"/>
    </source>
</evidence>
<dbReference type="SUPFAM" id="SSF47413">
    <property type="entry name" value="lambda repressor-like DNA-binding domains"/>
    <property type="match status" value="1"/>
</dbReference>
<evidence type="ECO:0000313" key="5">
    <source>
        <dbReference type="EMBL" id="TKK78216.1"/>
    </source>
</evidence>
<dbReference type="SUPFAM" id="SSF53822">
    <property type="entry name" value="Periplasmic binding protein-like I"/>
    <property type="match status" value="1"/>
</dbReference>
<dbReference type="PANTHER" id="PTHR30146:SF109">
    <property type="entry name" value="HTH-TYPE TRANSCRIPTIONAL REGULATOR GALS"/>
    <property type="match status" value="1"/>
</dbReference>